<organism evidence="2 3">
    <name type="scientific">Chryseobacterium wanjuense</name>
    <dbReference type="NCBI Taxonomy" id="356305"/>
    <lineage>
        <taxon>Bacteria</taxon>
        <taxon>Pseudomonadati</taxon>
        <taxon>Bacteroidota</taxon>
        <taxon>Flavobacteriia</taxon>
        <taxon>Flavobacteriales</taxon>
        <taxon>Weeksellaceae</taxon>
        <taxon>Chryseobacterium group</taxon>
        <taxon>Chryseobacterium</taxon>
    </lineage>
</organism>
<reference evidence="3" key="1">
    <citation type="submission" date="2016-10" db="EMBL/GenBank/DDBJ databases">
        <authorList>
            <person name="Varghese N."/>
            <person name="Submissions S."/>
        </authorList>
    </citation>
    <scope>NUCLEOTIDE SEQUENCE [LARGE SCALE GENOMIC DNA]</scope>
    <source>
        <strain evidence="3">DSM 17724</strain>
    </source>
</reference>
<feature type="chain" id="PRO_5011789768" evidence="1">
    <location>
        <begin position="19"/>
        <end position="337"/>
    </location>
</feature>
<sequence>MKKKLLFGIMIIPLFTYAQVGINNTSPASTLDITAKNATGTSTNVDGLLVPRVDRQKAQSMTSIPISTLIFVNDVSTGTQTGTAIDMDAMGYYFYNGTSWTKLNPNVTIYNSDETLTSNRTVKQNTNTLAFKGTVKNLFSVDGNTFSVDAANDRVGIGTDSPTSKLEINSGVANDSGMKFSNINSSSPISNGKALAVDATGKVVTISTSAPLATIVANNTAPNTGSGTNSSWTYTYNHSGGLAYITAMATCWANGATPSNGTALSFTMTNSAGTVVVNRVSHLPAAVPINVRISMPPFFHAVNLPAGTYTIRIFKEAAHPLTLVDAADVASITILTF</sequence>
<evidence type="ECO:0000256" key="1">
    <source>
        <dbReference type="SAM" id="SignalP"/>
    </source>
</evidence>
<gene>
    <name evidence="2" type="ORF">SAMN05421841_1322</name>
</gene>
<dbReference type="OrthoDB" id="1488700at2"/>
<accession>A0A1I0PNL7</accession>
<keyword evidence="3" id="KW-1185">Reference proteome</keyword>
<evidence type="ECO:0000313" key="3">
    <source>
        <dbReference type="Proteomes" id="UP000199469"/>
    </source>
</evidence>
<keyword evidence="1" id="KW-0732">Signal</keyword>
<evidence type="ECO:0000313" key="2">
    <source>
        <dbReference type="EMBL" id="SEW15980.1"/>
    </source>
</evidence>
<dbReference type="Proteomes" id="UP000199469">
    <property type="component" value="Unassembled WGS sequence"/>
</dbReference>
<protein>
    <submittedName>
        <fullName evidence="2">Uncharacterized protein</fullName>
    </submittedName>
</protein>
<proteinExistence type="predicted"/>
<dbReference type="STRING" id="356305.SAMN05421841_1322"/>
<dbReference type="AlphaFoldDB" id="A0A1I0PNL7"/>
<feature type="signal peptide" evidence="1">
    <location>
        <begin position="1"/>
        <end position="18"/>
    </location>
</feature>
<dbReference type="EMBL" id="FOIU01000001">
    <property type="protein sequence ID" value="SEW15980.1"/>
    <property type="molecule type" value="Genomic_DNA"/>
</dbReference>
<name>A0A1I0PNL7_9FLAO</name>
<dbReference type="RefSeq" id="WP_089791207.1">
    <property type="nucleotide sequence ID" value="NZ_FOIU01000001.1"/>
</dbReference>